<organism evidence="6 7">
    <name type="scientific">Ditylenchus dipsaci</name>
    <dbReference type="NCBI Taxonomy" id="166011"/>
    <lineage>
        <taxon>Eukaryota</taxon>
        <taxon>Metazoa</taxon>
        <taxon>Ecdysozoa</taxon>
        <taxon>Nematoda</taxon>
        <taxon>Chromadorea</taxon>
        <taxon>Rhabditida</taxon>
        <taxon>Tylenchina</taxon>
        <taxon>Tylenchomorpha</taxon>
        <taxon>Sphaerularioidea</taxon>
        <taxon>Anguinidae</taxon>
        <taxon>Anguininae</taxon>
        <taxon>Ditylenchus</taxon>
    </lineage>
</organism>
<evidence type="ECO:0000256" key="2">
    <source>
        <dbReference type="ARBA" id="ARBA00022833"/>
    </source>
</evidence>
<protein>
    <submittedName>
        <fullName evidence="7">DM domain-containing protein</fullName>
    </submittedName>
</protein>
<keyword evidence="3" id="KW-0238">DNA-binding</keyword>
<name>A0A915EMQ4_9BILA</name>
<evidence type="ECO:0000313" key="6">
    <source>
        <dbReference type="Proteomes" id="UP000887574"/>
    </source>
</evidence>
<dbReference type="Proteomes" id="UP000887574">
    <property type="component" value="Unplaced"/>
</dbReference>
<dbReference type="Pfam" id="PF00751">
    <property type="entry name" value="DM"/>
    <property type="match status" value="1"/>
</dbReference>
<keyword evidence="1" id="KW-0479">Metal-binding</keyword>
<reference evidence="7" key="1">
    <citation type="submission" date="2022-11" db="UniProtKB">
        <authorList>
            <consortium name="WormBaseParasite"/>
        </authorList>
    </citation>
    <scope>IDENTIFICATION</scope>
</reference>
<dbReference type="WBParaSite" id="jg7523">
    <property type="protein sequence ID" value="jg7523"/>
    <property type="gene ID" value="jg7523"/>
</dbReference>
<keyword evidence="6" id="KW-1185">Reference proteome</keyword>
<evidence type="ECO:0000256" key="1">
    <source>
        <dbReference type="ARBA" id="ARBA00022723"/>
    </source>
</evidence>
<dbReference type="InterPro" id="IPR001275">
    <property type="entry name" value="DM_DNA-bd"/>
</dbReference>
<dbReference type="GO" id="GO:0006355">
    <property type="term" value="P:regulation of DNA-templated transcription"/>
    <property type="evidence" value="ECO:0007669"/>
    <property type="project" value="InterPro"/>
</dbReference>
<dbReference type="InterPro" id="IPR036407">
    <property type="entry name" value="DM_DNA-bd_sf"/>
</dbReference>
<dbReference type="Gene3D" id="4.10.1040.10">
    <property type="entry name" value="DM DNA-binding domain"/>
    <property type="match status" value="1"/>
</dbReference>
<sequence>MNIMNISGHKQKCLYKNCICHLCALNTKRRALDQIERQLRLNPHDISKTTSSNGKSSQEKLKMVGEKNSLAECINFINAYPHTISGSQATNSKPVLDMPVENNETRTIRDCPTTNSNANFIQIVPDKSSIRITKPCCSTSSTEGEKDTLTALVKTEKHLLNANFSVAEEVVANQPEELITNLKHSIDLLLAK</sequence>
<keyword evidence="4" id="KW-0539">Nucleus</keyword>
<evidence type="ECO:0000256" key="3">
    <source>
        <dbReference type="ARBA" id="ARBA00023125"/>
    </source>
</evidence>
<dbReference type="AlphaFoldDB" id="A0A915EMQ4"/>
<evidence type="ECO:0000259" key="5">
    <source>
        <dbReference type="Pfam" id="PF00751"/>
    </source>
</evidence>
<feature type="domain" description="DM" evidence="5">
    <location>
        <begin position="5"/>
        <end position="32"/>
    </location>
</feature>
<dbReference type="GO" id="GO:0046872">
    <property type="term" value="F:metal ion binding"/>
    <property type="evidence" value="ECO:0007669"/>
    <property type="project" value="UniProtKB-KW"/>
</dbReference>
<dbReference type="GO" id="GO:0043565">
    <property type="term" value="F:sequence-specific DNA binding"/>
    <property type="evidence" value="ECO:0007669"/>
    <property type="project" value="InterPro"/>
</dbReference>
<evidence type="ECO:0000313" key="7">
    <source>
        <dbReference type="WBParaSite" id="jg7523"/>
    </source>
</evidence>
<keyword evidence="2" id="KW-0862">Zinc</keyword>
<evidence type="ECO:0000256" key="4">
    <source>
        <dbReference type="ARBA" id="ARBA00023242"/>
    </source>
</evidence>
<proteinExistence type="predicted"/>
<dbReference type="SUPFAM" id="SSF82927">
    <property type="entry name" value="Cysteine-rich DNA binding domain, (DM domain)"/>
    <property type="match status" value="1"/>
</dbReference>
<accession>A0A915EMQ4</accession>